<dbReference type="InterPro" id="IPR002372">
    <property type="entry name" value="PQQ_rpt_dom"/>
</dbReference>
<feature type="transmembrane region" description="Helical" evidence="4">
    <location>
        <begin position="63"/>
        <end position="80"/>
    </location>
</feature>
<feature type="transmembrane region" description="Helical" evidence="4">
    <location>
        <begin position="117"/>
        <end position="139"/>
    </location>
</feature>
<feature type="transmembrane region" description="Helical" evidence="4">
    <location>
        <begin position="39"/>
        <end position="56"/>
    </location>
</feature>
<reference evidence="6 7" key="1">
    <citation type="submission" date="2016-10" db="EMBL/GenBank/DDBJ databases">
        <authorList>
            <person name="Varghese N."/>
            <person name="Submissions S."/>
        </authorList>
    </citation>
    <scope>NUCLEOTIDE SEQUENCE [LARGE SCALE GENOMIC DNA]</scope>
    <source>
        <strain evidence="6 7">CIP 109853</strain>
    </source>
</reference>
<feature type="domain" description="Pyrrolo-quinoline quinone repeat" evidence="5">
    <location>
        <begin position="173"/>
        <end position="794"/>
    </location>
</feature>
<protein>
    <submittedName>
        <fullName evidence="6">Quinoprotein glucose dehydrogenase</fullName>
    </submittedName>
</protein>
<evidence type="ECO:0000256" key="4">
    <source>
        <dbReference type="SAM" id="Phobius"/>
    </source>
</evidence>
<evidence type="ECO:0000256" key="1">
    <source>
        <dbReference type="ARBA" id="ARBA00001931"/>
    </source>
</evidence>
<dbReference type="Proteomes" id="UP000198512">
    <property type="component" value="Unassembled WGS sequence"/>
</dbReference>
<comment type="caution">
    <text evidence="6">The sequence shown here is derived from an EMBL/GenBank/DDBJ whole genome shotgun (WGS) entry which is preliminary data.</text>
</comment>
<dbReference type="SUPFAM" id="SSF50998">
    <property type="entry name" value="Quinoprotein alcohol dehydrogenase-like"/>
    <property type="match status" value="1"/>
</dbReference>
<evidence type="ECO:0000313" key="7">
    <source>
        <dbReference type="Proteomes" id="UP000198512"/>
    </source>
</evidence>
<keyword evidence="4" id="KW-1133">Transmembrane helix</keyword>
<sequence length="823" mass="89260">MTDGYAAQPLRVVLTAWVAGVMGGLLALGGVSLAWLGGSWYYLLAGVGLLLVGVLIRRRQRAALWLYAVLLLASLAWTVFEVRFDWWQLAPRIDLWCLLGLWLFLPFINRHIGPQPYWRDGATGLLGLGLLLGASMAGYSLTQDYHRLDGTFDSARLAGGNPAAQAGRSASEWSAYGGSDRGDRYATADLISPENVGQLKKAWEFHTGDLPGEGDPGELTNQVTPLKVGDNLFICTPHSIAIAVDADTGEERWRFDPAINRQAEYYQHMTCRGLAYHDAAVYTEPAKPVMAAQAREPSIVPSDTRQRTPVASAQAVERCTQRLFLPTNDATLYALDLHDGQPCEDFGKGGMVDLKVALGDDALGVYLPTSPPVVTEKLVIVGGSVTDNGAVDSPGGVIRAYDVRTGELVWNFDPGRPDATEPLPAGETYVRSTPNSWTIATADETLGLVYIPTGNQTPDQWAVPRTPEAERFTAALVALDLASGQVRWEFRTVHHDLWDRDLPSQPTLVDIDGPQGTVPAIIQPTKRGDLYVLDRRTGEPIVPVSEQPVPQGTVEGDFTAPTQPASALSYAPEQALRERDMWGGTPFDQLMCRIQFRQLRYEGDFTPPSEQGSLIYPGNVGVFNWPSVAVDPVRQMLFGAPNYLAFVSRLVKREEVPEDARMGGGEQGLQPNLGAPYMVSLEPFLSVLGLPCQSPPWGYVTAVDLRSMEKVWQHKNGTSRDSAPLGIPFSVGVPALGGPLITAGGVGFLSGTLDYYLRAYDLRTGEELWKDRLPAGGQATPISYVSEKTGKQYVVVMAGGHGSFGTRIGDSLVAWTLDVDAAP</sequence>
<evidence type="ECO:0000313" key="6">
    <source>
        <dbReference type="EMBL" id="SEQ50180.1"/>
    </source>
</evidence>
<evidence type="ECO:0000259" key="5">
    <source>
        <dbReference type="Pfam" id="PF01011"/>
    </source>
</evidence>
<dbReference type="PANTHER" id="PTHR32303:SF4">
    <property type="entry name" value="QUINOPROTEIN GLUCOSE DEHYDROGENASE"/>
    <property type="match status" value="1"/>
</dbReference>
<dbReference type="InterPro" id="IPR011047">
    <property type="entry name" value="Quinoprotein_ADH-like_sf"/>
</dbReference>
<dbReference type="InterPro" id="IPR018391">
    <property type="entry name" value="PQQ_b-propeller_rpt"/>
</dbReference>
<accession>A0ABY1BCC9</accession>
<dbReference type="Gene3D" id="2.140.10.10">
    <property type="entry name" value="Quinoprotein alcohol dehydrogenase-like superfamily"/>
    <property type="match status" value="1"/>
</dbReference>
<dbReference type="PANTHER" id="PTHR32303">
    <property type="entry name" value="QUINOPROTEIN ALCOHOL DEHYDROGENASE (CYTOCHROME C)"/>
    <property type="match status" value="1"/>
</dbReference>
<keyword evidence="4" id="KW-0472">Membrane</keyword>
<organism evidence="6 7">
    <name type="scientific">Pseudomonas cuatrocienegasensis</name>
    <dbReference type="NCBI Taxonomy" id="543360"/>
    <lineage>
        <taxon>Bacteria</taxon>
        <taxon>Pseudomonadati</taxon>
        <taxon>Pseudomonadota</taxon>
        <taxon>Gammaproteobacteria</taxon>
        <taxon>Pseudomonadales</taxon>
        <taxon>Pseudomonadaceae</taxon>
        <taxon>Pseudomonas</taxon>
    </lineage>
</organism>
<name>A0ABY1BCC9_9PSED</name>
<keyword evidence="3" id="KW-0560">Oxidoreductase</keyword>
<comment type="similarity">
    <text evidence="2">Belongs to the bacterial PQQ dehydrogenase family.</text>
</comment>
<dbReference type="NCBIfam" id="TIGR03074">
    <property type="entry name" value="PQQ_membr_DH"/>
    <property type="match status" value="1"/>
</dbReference>
<dbReference type="InterPro" id="IPR017511">
    <property type="entry name" value="PQQ_mDH"/>
</dbReference>
<dbReference type="RefSeq" id="WP_069518033.1">
    <property type="nucleotide sequence ID" value="NZ_FOFP01000006.1"/>
</dbReference>
<feature type="transmembrane region" description="Helical" evidence="4">
    <location>
        <begin position="12"/>
        <end position="33"/>
    </location>
</feature>
<dbReference type="EMBL" id="FOFP01000006">
    <property type="protein sequence ID" value="SEQ50180.1"/>
    <property type="molecule type" value="Genomic_DNA"/>
</dbReference>
<gene>
    <name evidence="6" type="ORF">SAMN05216600_106196</name>
</gene>
<evidence type="ECO:0000256" key="3">
    <source>
        <dbReference type="ARBA" id="ARBA00023002"/>
    </source>
</evidence>
<keyword evidence="4" id="KW-0812">Transmembrane</keyword>
<dbReference type="CDD" id="cd10280">
    <property type="entry name" value="PQQ_mGDH"/>
    <property type="match status" value="1"/>
</dbReference>
<feature type="transmembrane region" description="Helical" evidence="4">
    <location>
        <begin position="86"/>
        <end position="105"/>
    </location>
</feature>
<dbReference type="SMART" id="SM00564">
    <property type="entry name" value="PQQ"/>
    <property type="match status" value="4"/>
</dbReference>
<comment type="cofactor">
    <cofactor evidence="1">
        <name>pyrroloquinoline quinone</name>
        <dbReference type="ChEBI" id="CHEBI:58442"/>
    </cofactor>
</comment>
<evidence type="ECO:0000256" key="2">
    <source>
        <dbReference type="ARBA" id="ARBA00008156"/>
    </source>
</evidence>
<keyword evidence="7" id="KW-1185">Reference proteome</keyword>
<proteinExistence type="inferred from homology"/>
<dbReference type="Pfam" id="PF01011">
    <property type="entry name" value="PQQ"/>
    <property type="match status" value="1"/>
</dbReference>